<keyword evidence="6" id="KW-1185">Reference proteome</keyword>
<name>A0ABX0FNY6_9BURK</name>
<evidence type="ECO:0000313" key="5">
    <source>
        <dbReference type="EMBL" id="NGZ86352.1"/>
    </source>
</evidence>
<keyword evidence="1" id="KW-0805">Transcription regulation</keyword>
<dbReference type="InterPro" id="IPR002577">
    <property type="entry name" value="HTH_HxlR"/>
</dbReference>
<reference evidence="6" key="1">
    <citation type="submission" date="2023-07" db="EMBL/GenBank/DDBJ databases">
        <title>Duganella aceri sp. nov., isolated from tree sap.</title>
        <authorList>
            <person name="Kim I.S."/>
        </authorList>
    </citation>
    <scope>NUCLEOTIDE SEQUENCE [LARGE SCALE GENOMIC DNA]</scope>
    <source>
        <strain evidence="6">SAP-35</strain>
    </source>
</reference>
<evidence type="ECO:0000256" key="1">
    <source>
        <dbReference type="ARBA" id="ARBA00023015"/>
    </source>
</evidence>
<dbReference type="SUPFAM" id="SSF46785">
    <property type="entry name" value="Winged helix' DNA-binding domain"/>
    <property type="match status" value="1"/>
</dbReference>
<dbReference type="PANTHER" id="PTHR33204:SF18">
    <property type="entry name" value="TRANSCRIPTIONAL REGULATORY PROTEIN"/>
    <property type="match status" value="1"/>
</dbReference>
<dbReference type="Gene3D" id="1.10.10.10">
    <property type="entry name" value="Winged helix-like DNA-binding domain superfamily/Winged helix DNA-binding domain"/>
    <property type="match status" value="1"/>
</dbReference>
<accession>A0ABX0FNY6</accession>
<evidence type="ECO:0000256" key="2">
    <source>
        <dbReference type="ARBA" id="ARBA00023125"/>
    </source>
</evidence>
<keyword evidence="2" id="KW-0238">DNA-binding</keyword>
<feature type="domain" description="HTH hxlR-type" evidence="4">
    <location>
        <begin position="11"/>
        <end position="108"/>
    </location>
</feature>
<evidence type="ECO:0000259" key="4">
    <source>
        <dbReference type="PROSITE" id="PS51118"/>
    </source>
</evidence>
<evidence type="ECO:0000313" key="6">
    <source>
        <dbReference type="Proteomes" id="UP000666369"/>
    </source>
</evidence>
<dbReference type="EMBL" id="JAADJT010000008">
    <property type="protein sequence ID" value="NGZ86352.1"/>
    <property type="molecule type" value="Genomic_DNA"/>
</dbReference>
<keyword evidence="3" id="KW-0804">Transcription</keyword>
<dbReference type="Pfam" id="PF01638">
    <property type="entry name" value="HxlR"/>
    <property type="match status" value="1"/>
</dbReference>
<evidence type="ECO:0000256" key="3">
    <source>
        <dbReference type="ARBA" id="ARBA00023163"/>
    </source>
</evidence>
<dbReference type="Proteomes" id="UP000666369">
    <property type="component" value="Unassembled WGS sequence"/>
</dbReference>
<protein>
    <submittedName>
        <fullName evidence="5">Helix-turn-helix transcriptional regulator</fullName>
    </submittedName>
</protein>
<dbReference type="CDD" id="cd00090">
    <property type="entry name" value="HTH_ARSR"/>
    <property type="match status" value="1"/>
</dbReference>
<sequence length="175" mass="19965">MGWDEIAESVCQISCALSEVGDRWTLLIMLELSIGSRRFDELQAQTGISSHLLSTRLKRMEEDGLIERRRYLERPPRYEYHATAKGKELDAVLLTLRAWGLRWGQSALGSDPSIAMVYKATGEVIDGHWQIPNTGRPFTFDDIEATMHDSYLQEREAKGAVFQQKVKRKKDPPAK</sequence>
<dbReference type="InterPro" id="IPR036390">
    <property type="entry name" value="WH_DNA-bd_sf"/>
</dbReference>
<dbReference type="InterPro" id="IPR011991">
    <property type="entry name" value="ArsR-like_HTH"/>
</dbReference>
<gene>
    <name evidence="5" type="ORF">GW587_19085</name>
</gene>
<dbReference type="PANTHER" id="PTHR33204">
    <property type="entry name" value="TRANSCRIPTIONAL REGULATOR, MARR FAMILY"/>
    <property type="match status" value="1"/>
</dbReference>
<proteinExistence type="predicted"/>
<dbReference type="RefSeq" id="WP_166106114.1">
    <property type="nucleotide sequence ID" value="NZ_JAADJT010000008.1"/>
</dbReference>
<dbReference type="PROSITE" id="PS51118">
    <property type="entry name" value="HTH_HXLR"/>
    <property type="match status" value="1"/>
</dbReference>
<organism evidence="5 6">
    <name type="scientific">Duganella aceris</name>
    <dbReference type="NCBI Taxonomy" id="2703883"/>
    <lineage>
        <taxon>Bacteria</taxon>
        <taxon>Pseudomonadati</taxon>
        <taxon>Pseudomonadota</taxon>
        <taxon>Betaproteobacteria</taxon>
        <taxon>Burkholderiales</taxon>
        <taxon>Oxalobacteraceae</taxon>
        <taxon>Telluria group</taxon>
        <taxon>Duganella</taxon>
    </lineage>
</organism>
<dbReference type="InterPro" id="IPR036388">
    <property type="entry name" value="WH-like_DNA-bd_sf"/>
</dbReference>
<comment type="caution">
    <text evidence="5">The sequence shown here is derived from an EMBL/GenBank/DDBJ whole genome shotgun (WGS) entry which is preliminary data.</text>
</comment>